<feature type="domain" description="Protein export membrane protein SecD/SecF C-terminal" evidence="11">
    <location>
        <begin position="364"/>
        <end position="531"/>
    </location>
</feature>
<evidence type="ECO:0000259" key="13">
    <source>
        <dbReference type="Pfam" id="PF22599"/>
    </source>
</evidence>
<feature type="transmembrane region" description="Helical" evidence="9">
    <location>
        <begin position="875"/>
        <end position="896"/>
    </location>
</feature>
<feature type="transmembrane region" description="Helical" evidence="9">
    <location>
        <begin position="808"/>
        <end position="825"/>
    </location>
</feature>
<feature type="domain" description="Protein translocase subunit SecDF P1" evidence="12">
    <location>
        <begin position="118"/>
        <end position="177"/>
    </location>
</feature>
<dbReference type="NCBIfam" id="TIGR00916">
    <property type="entry name" value="2A0604s01"/>
    <property type="match status" value="1"/>
</dbReference>
<dbReference type="GO" id="GO:0015450">
    <property type="term" value="F:protein-transporting ATPase activity"/>
    <property type="evidence" value="ECO:0007669"/>
    <property type="project" value="InterPro"/>
</dbReference>
<dbReference type="InterPro" id="IPR005665">
    <property type="entry name" value="SecF_bac"/>
</dbReference>
<evidence type="ECO:0000256" key="1">
    <source>
        <dbReference type="ARBA" id="ARBA00004651"/>
    </source>
</evidence>
<dbReference type="InterPro" id="IPR005791">
    <property type="entry name" value="SecD"/>
</dbReference>
<sequence>MDGLWWTGRLAQAEVAAQPAAATWPIFVIAAVVFILPYVLGHLLARALRLKDLGFPMGVVLLSIFLSLAPFAYRVMVGQKWNSALHLGIDLAGGTNLIYAVDVQQVAQDGKTLDKATMDKLVGAISRRINPSGAEEVTVRRVGDDRVEVIIPGADRDVVEQKKRLITRLGSLEFALLANEKDHPRQIAAARKLPPSEDRLVEGGRVVASWRNVAPGQDVRQNFGDRTATREVERTTAEGKTEKITQFLVIHDPPERAVTGKYLTRAQPTMDEQGQLAVSFQFSARGGQLFSQLTAKYRPDATEGFRRRLAVLLNGEIQTAPEIRERIGSSGQITGNFTRAEVDELVNVLNAGALEVPLIETPVSEFTVSPLLGVDVQTKGVTAILVSAVAVFLFMLVYYLVAGVVANLCLLLNLILVVGAMAFIEATFTLPGLAGLVLTIGMAVDSNVLIYERMREELARGTSLRMAIENGFDKAYAPIIDSNLTTLITAVILYMIGSDQIRGFAVSLFIGLTMSLFSTLYFGHLCFKVMERKRWIKSLKMLQMIRPTNVDFLGTRMWAFLLSGTVIGIGLICLFLRGPQNLDIDFTGGTMVTFEFTQPQETDQVRAKLNDAFHPTPVSLERLVRPGEAATAASGQRFRVRITEPNQNVVAQKISDVFVAANMPLTKITMEIAGVEAVPAASDLAQLDRFVNGHKASLKFSGGLSTATAANYLADALRKLPGPDGGPKYEAADSLVAVRGGEAAPKDPTAPAPVEKYVSAEALAVAEVAREDFEAALRGMQQFMAENPVFEEINAFDTSVSDEMKRDAVLAILASLVMIVIYIWFRFEKVYFGLAAIVALVHDVLVTLGAVAIAAMLSGTTLGAILAFDDFKINLVLIASLLTIVGYSLNDTIVIFDRLREIRGKNPNITYDMINLSVNQTLSRTILTAATVLIVVVILYVFGGDGIHGFAFAMIVGTITGCYSTVYIANPVVLWMVQHSKKTATGTAVAAATT</sequence>
<evidence type="ECO:0000256" key="2">
    <source>
        <dbReference type="ARBA" id="ARBA00022448"/>
    </source>
</evidence>
<dbReference type="Pfam" id="PF02355">
    <property type="entry name" value="SecD_SecF_C"/>
    <property type="match status" value="2"/>
</dbReference>
<evidence type="ECO:0000256" key="9">
    <source>
        <dbReference type="HAMAP-Rule" id="MF_01463"/>
    </source>
</evidence>
<dbReference type="PANTHER" id="PTHR30081">
    <property type="entry name" value="PROTEIN-EXPORT MEMBRANE PROTEIN SEC"/>
    <property type="match status" value="1"/>
</dbReference>
<comment type="caution">
    <text evidence="14">The sequence shown here is derived from an EMBL/GenBank/DDBJ whole genome shotgun (WGS) entry which is preliminary data.</text>
</comment>
<feature type="transmembrane region" description="Helical" evidence="9">
    <location>
        <begin position="949"/>
        <end position="977"/>
    </location>
</feature>
<dbReference type="InterPro" id="IPR054384">
    <property type="entry name" value="SecDF_P1_head"/>
</dbReference>
<comment type="subcellular location">
    <subcellularLocation>
        <location evidence="1 9">Cell membrane</location>
        <topology evidence="1 9">Multi-pass membrane protein</topology>
    </subcellularLocation>
</comment>
<feature type="transmembrane region" description="Helical" evidence="9">
    <location>
        <begin position="558"/>
        <end position="577"/>
    </location>
</feature>
<dbReference type="HAMAP" id="MF_01464_B">
    <property type="entry name" value="SecF_B"/>
    <property type="match status" value="1"/>
</dbReference>
<dbReference type="AlphaFoldDB" id="A0A7C4QN04"/>
<dbReference type="GO" id="GO:0006605">
    <property type="term" value="P:protein targeting"/>
    <property type="evidence" value="ECO:0007669"/>
    <property type="project" value="UniProtKB-UniRule"/>
</dbReference>
<feature type="transmembrane region" description="Helical" evidence="9">
    <location>
        <begin position="434"/>
        <end position="454"/>
    </location>
</feature>
<dbReference type="GO" id="GO:0043952">
    <property type="term" value="P:protein transport by the Sec complex"/>
    <property type="evidence" value="ECO:0007669"/>
    <property type="project" value="UniProtKB-UniRule"/>
</dbReference>
<evidence type="ECO:0000256" key="7">
    <source>
        <dbReference type="ARBA" id="ARBA00023010"/>
    </source>
</evidence>
<dbReference type="InterPro" id="IPR055344">
    <property type="entry name" value="SecD_SecF_C_bact"/>
</dbReference>
<dbReference type="InterPro" id="IPR048631">
    <property type="entry name" value="SecD_1st"/>
</dbReference>
<feature type="transmembrane region" description="Helical" evidence="9">
    <location>
        <begin position="408"/>
        <end position="428"/>
    </location>
</feature>
<dbReference type="Gene3D" id="3.30.1360.200">
    <property type="match status" value="1"/>
</dbReference>
<keyword evidence="5 9" id="KW-0653">Protein transport</keyword>
<evidence type="ECO:0000256" key="10">
    <source>
        <dbReference type="HAMAP-Rule" id="MF_01464"/>
    </source>
</evidence>
<dbReference type="InterPro" id="IPR022645">
    <property type="entry name" value="SecD/SecF_bac"/>
</dbReference>
<gene>
    <name evidence="9 14" type="primary">secD</name>
    <name evidence="10" type="synonym">secF</name>
    <name evidence="14" type="ORF">ENS64_05195</name>
</gene>
<feature type="domain" description="Protein export membrane protein SecD/SecF C-terminal" evidence="11">
    <location>
        <begin position="787"/>
        <end position="978"/>
    </location>
</feature>
<dbReference type="InterPro" id="IPR048634">
    <property type="entry name" value="SecD_SecF_C"/>
</dbReference>
<feature type="transmembrane region" description="Helical" evidence="9">
    <location>
        <begin position="380"/>
        <end position="401"/>
    </location>
</feature>
<dbReference type="Pfam" id="PF07549">
    <property type="entry name" value="Sec_GG"/>
    <property type="match status" value="2"/>
</dbReference>
<feature type="transmembrane region" description="Helical" evidence="9">
    <location>
        <begin position="503"/>
        <end position="527"/>
    </location>
</feature>
<evidence type="ECO:0000256" key="4">
    <source>
        <dbReference type="ARBA" id="ARBA00022692"/>
    </source>
</evidence>
<feature type="transmembrane region" description="Helical" evidence="9">
    <location>
        <begin position="53"/>
        <end position="73"/>
    </location>
</feature>
<dbReference type="SUPFAM" id="SSF82866">
    <property type="entry name" value="Multidrug efflux transporter AcrB transmembrane domain"/>
    <property type="match status" value="2"/>
</dbReference>
<keyword evidence="3 9" id="KW-1003">Cell membrane</keyword>
<dbReference type="Gene3D" id="3.30.70.3400">
    <property type="match status" value="1"/>
</dbReference>
<keyword evidence="4 9" id="KW-0812">Transmembrane</keyword>
<evidence type="ECO:0000313" key="14">
    <source>
        <dbReference type="EMBL" id="HGT38644.1"/>
    </source>
</evidence>
<feature type="transmembrane region" description="Helical" evidence="9">
    <location>
        <begin position="925"/>
        <end position="943"/>
    </location>
</feature>
<accession>A0A7C4QN04</accession>
<feature type="transmembrane region" description="Helical" evidence="9">
    <location>
        <begin position="475"/>
        <end position="497"/>
    </location>
</feature>
<dbReference type="EMBL" id="DSVQ01000011">
    <property type="protein sequence ID" value="HGT38644.1"/>
    <property type="molecule type" value="Genomic_DNA"/>
</dbReference>
<organism evidence="14">
    <name type="scientific">Schlesneria paludicola</name>
    <dbReference type="NCBI Taxonomy" id="360056"/>
    <lineage>
        <taxon>Bacteria</taxon>
        <taxon>Pseudomonadati</taxon>
        <taxon>Planctomycetota</taxon>
        <taxon>Planctomycetia</taxon>
        <taxon>Planctomycetales</taxon>
        <taxon>Planctomycetaceae</taxon>
        <taxon>Schlesneria</taxon>
    </lineage>
</organism>
<dbReference type="Pfam" id="PF21760">
    <property type="entry name" value="SecD_1st"/>
    <property type="match status" value="1"/>
</dbReference>
<keyword evidence="6 9" id="KW-1133">Transmembrane helix</keyword>
<keyword evidence="8 9" id="KW-0472">Membrane</keyword>
<dbReference type="InterPro" id="IPR022646">
    <property type="entry name" value="SecD/SecF_CS"/>
</dbReference>
<dbReference type="PANTHER" id="PTHR30081:SF1">
    <property type="entry name" value="PROTEIN TRANSLOCASE SUBUNIT SECD"/>
    <property type="match status" value="1"/>
</dbReference>
<comment type="caution">
    <text evidence="9">Lacks conserved residue(s) required for the propagation of feature annotation.</text>
</comment>
<dbReference type="PRINTS" id="PR01755">
    <property type="entry name" value="SECFTRNLCASE"/>
</dbReference>
<evidence type="ECO:0000256" key="8">
    <source>
        <dbReference type="ARBA" id="ARBA00023136"/>
    </source>
</evidence>
<evidence type="ECO:0000256" key="6">
    <source>
        <dbReference type="ARBA" id="ARBA00022989"/>
    </source>
</evidence>
<comment type="function">
    <text evidence="9">Part of the Sec protein translocase complex. Interacts with the SecYEG preprotein conducting channel. SecDF uses the proton motive force (PMF) to complete protein translocation after the ATP-dependent function of SecA.</text>
</comment>
<feature type="transmembrane region" description="Helical" evidence="9">
    <location>
        <begin position="20"/>
        <end position="41"/>
    </location>
</feature>
<dbReference type="Pfam" id="PF22599">
    <property type="entry name" value="SecDF_P1_head"/>
    <property type="match status" value="1"/>
</dbReference>
<comment type="similarity">
    <text evidence="9">Belongs to the SecD/SecF family. SecD subfamily.</text>
</comment>
<keyword evidence="2 9" id="KW-0813">Transport</keyword>
<dbReference type="InterPro" id="IPR022813">
    <property type="entry name" value="SecD/SecF_arch_bac"/>
</dbReference>
<dbReference type="NCBIfam" id="TIGR01129">
    <property type="entry name" value="secD"/>
    <property type="match status" value="1"/>
</dbReference>
<evidence type="ECO:0000259" key="11">
    <source>
        <dbReference type="Pfam" id="PF02355"/>
    </source>
</evidence>
<dbReference type="HAMAP" id="MF_01463_B">
    <property type="entry name" value="SecD_B"/>
    <property type="match status" value="1"/>
</dbReference>
<comment type="similarity">
    <text evidence="10">Belongs to the SecD/SecF family. SecF subfamily.</text>
</comment>
<comment type="subunit">
    <text evidence="9">Forms a complex with SecF. Part of the essential Sec protein translocation apparatus which comprises SecA, SecYEG and auxiliary proteins SecDF. Other proteins may also be involved.</text>
</comment>
<evidence type="ECO:0000256" key="3">
    <source>
        <dbReference type="ARBA" id="ARBA00022475"/>
    </source>
</evidence>
<reference evidence="14" key="1">
    <citation type="journal article" date="2020" name="mSystems">
        <title>Genome- and Community-Level Interaction Insights into Carbon Utilization and Element Cycling Functions of Hydrothermarchaeota in Hydrothermal Sediment.</title>
        <authorList>
            <person name="Zhou Z."/>
            <person name="Liu Y."/>
            <person name="Xu W."/>
            <person name="Pan J."/>
            <person name="Luo Z.H."/>
            <person name="Li M."/>
        </authorList>
    </citation>
    <scope>NUCLEOTIDE SEQUENCE [LARGE SCALE GENOMIC DNA]</scope>
    <source>
        <strain evidence="14">SpSt-508</strain>
    </source>
</reference>
<comment type="subunit">
    <text evidence="10">Forms a complex with SecD. Part of the essential Sec protein translocation apparatus which comprises SecA, SecYEG and auxiliary proteins SecDF. Other proteins may also be involved.</text>
</comment>
<dbReference type="GO" id="GO:0005886">
    <property type="term" value="C:plasma membrane"/>
    <property type="evidence" value="ECO:0007669"/>
    <property type="project" value="UniProtKB-SubCell"/>
</dbReference>
<evidence type="ECO:0000259" key="12">
    <source>
        <dbReference type="Pfam" id="PF21760"/>
    </source>
</evidence>
<feature type="transmembrane region" description="Helical" evidence="9">
    <location>
        <begin position="832"/>
        <end position="855"/>
    </location>
</feature>
<evidence type="ECO:0000256" key="5">
    <source>
        <dbReference type="ARBA" id="ARBA00022927"/>
    </source>
</evidence>
<feature type="domain" description="SecDF P1 head subdomain" evidence="13">
    <location>
        <begin position="255"/>
        <end position="356"/>
    </location>
</feature>
<keyword evidence="7 9" id="KW-0811">Translocation</keyword>
<dbReference type="NCBIfam" id="TIGR00966">
    <property type="entry name" value="transloc_SecF"/>
    <property type="match status" value="1"/>
</dbReference>
<protein>
    <recommendedName>
        <fullName evidence="9 10">Multifunctional fusion protein</fullName>
    </recommendedName>
    <domain>
        <recommendedName>
            <fullName evidence="9">Protein translocase subunit SecD</fullName>
        </recommendedName>
    </domain>
    <domain>
        <recommendedName>
            <fullName evidence="10">Protein-export membrane protein SecF</fullName>
        </recommendedName>
    </domain>
</protein>
<name>A0A7C4QN04_9PLAN</name>
<dbReference type="Gene3D" id="1.20.1640.10">
    <property type="entry name" value="Multidrug efflux transporter AcrB transmembrane domain"/>
    <property type="match status" value="2"/>
</dbReference>
<dbReference type="GO" id="GO:0065002">
    <property type="term" value="P:intracellular protein transmembrane transport"/>
    <property type="evidence" value="ECO:0007669"/>
    <property type="project" value="UniProtKB-UniRule"/>
</dbReference>
<proteinExistence type="inferred from homology"/>